<dbReference type="InterPro" id="IPR036116">
    <property type="entry name" value="FN3_sf"/>
</dbReference>
<evidence type="ECO:0000313" key="2">
    <source>
        <dbReference type="Proteomes" id="UP001174909"/>
    </source>
</evidence>
<evidence type="ECO:0000313" key="1">
    <source>
        <dbReference type="EMBL" id="CAI8025811.1"/>
    </source>
</evidence>
<reference evidence="1" key="1">
    <citation type="submission" date="2023-03" db="EMBL/GenBank/DDBJ databases">
        <authorList>
            <person name="Steffen K."/>
            <person name="Cardenas P."/>
        </authorList>
    </citation>
    <scope>NUCLEOTIDE SEQUENCE</scope>
</reference>
<dbReference type="Proteomes" id="UP001174909">
    <property type="component" value="Unassembled WGS sequence"/>
</dbReference>
<comment type="caution">
    <text evidence="1">The sequence shown here is derived from an EMBL/GenBank/DDBJ whole genome shotgun (WGS) entry which is preliminary data.</text>
</comment>
<dbReference type="Gene3D" id="2.60.40.10">
    <property type="entry name" value="Immunoglobulins"/>
    <property type="match status" value="1"/>
</dbReference>
<dbReference type="EMBL" id="CASHTH010002182">
    <property type="protein sequence ID" value="CAI8025811.1"/>
    <property type="molecule type" value="Genomic_DNA"/>
</dbReference>
<protein>
    <submittedName>
        <fullName evidence="1">Uncharacterized protein</fullName>
    </submittedName>
</protein>
<feature type="non-terminal residue" evidence="1">
    <location>
        <position position="252"/>
    </location>
</feature>
<accession>A0AA35WQW3</accession>
<organism evidence="1 2">
    <name type="scientific">Geodia barretti</name>
    <name type="common">Barrett's horny sponge</name>
    <dbReference type="NCBI Taxonomy" id="519541"/>
    <lineage>
        <taxon>Eukaryota</taxon>
        <taxon>Metazoa</taxon>
        <taxon>Porifera</taxon>
        <taxon>Demospongiae</taxon>
        <taxon>Heteroscleromorpha</taxon>
        <taxon>Tetractinellida</taxon>
        <taxon>Astrophorina</taxon>
        <taxon>Geodiidae</taxon>
        <taxon>Geodia</taxon>
    </lineage>
</organism>
<keyword evidence="2" id="KW-1185">Reference proteome</keyword>
<dbReference type="InterPro" id="IPR013783">
    <property type="entry name" value="Ig-like_fold"/>
</dbReference>
<proteinExistence type="predicted"/>
<dbReference type="AlphaFoldDB" id="A0AA35WQW3"/>
<gene>
    <name evidence="1" type="ORF">GBAR_LOCUS14883</name>
</gene>
<dbReference type="SUPFAM" id="SSF49265">
    <property type="entry name" value="Fibronectin type III"/>
    <property type="match status" value="1"/>
</dbReference>
<name>A0AA35WQW3_GEOBA</name>
<sequence length="252" mass="28732">CFSSEETAATFWTWSVHNRHHRSQPETSGYTSMEVKSLFFFLHVGLLTLGQEILSSPKDSTVFLHEFAAFSCWAKGDEVTWKLNGLLLKDLPPELRKELIFNTSSYNSTLFEELVIPSKPERNGTTVQCLGVKIDGSSAESEIGTLIIQGLLMAVINLRAKGDVSSVTISWTAPFSLNVTGGDRDIWYSITIYNVTEKYYPTAIRCTDCTYISETHYTFTPDHLSPCDVYNFSVYPLQWSWPRREQWHYNLI</sequence>